<organism evidence="3 4">
    <name type="scientific">Pinctada imbricata</name>
    <name type="common">Atlantic pearl-oyster</name>
    <name type="synonym">Pinctada martensii</name>
    <dbReference type="NCBI Taxonomy" id="66713"/>
    <lineage>
        <taxon>Eukaryota</taxon>
        <taxon>Metazoa</taxon>
        <taxon>Spiralia</taxon>
        <taxon>Lophotrochozoa</taxon>
        <taxon>Mollusca</taxon>
        <taxon>Bivalvia</taxon>
        <taxon>Autobranchia</taxon>
        <taxon>Pteriomorphia</taxon>
        <taxon>Pterioida</taxon>
        <taxon>Pterioidea</taxon>
        <taxon>Pteriidae</taxon>
        <taxon>Pinctada</taxon>
    </lineage>
</organism>
<protein>
    <recommendedName>
        <fullName evidence="2">Right handed beta helix domain-containing protein</fullName>
    </recommendedName>
</protein>
<dbReference type="SUPFAM" id="SSF51126">
    <property type="entry name" value="Pectin lyase-like"/>
    <property type="match status" value="1"/>
</dbReference>
<evidence type="ECO:0000256" key="1">
    <source>
        <dbReference type="ARBA" id="ARBA00022737"/>
    </source>
</evidence>
<dbReference type="Gene3D" id="2.160.20.10">
    <property type="entry name" value="Single-stranded right-handed beta-helix, Pectin lyase-like"/>
    <property type="match status" value="1"/>
</dbReference>
<dbReference type="InterPro" id="IPR011050">
    <property type="entry name" value="Pectin_lyase_fold/virulence"/>
</dbReference>
<comment type="caution">
    <text evidence="3">The sequence shown here is derived from an EMBL/GenBank/DDBJ whole genome shotgun (WGS) entry which is preliminary data.</text>
</comment>
<name>A0AA88XWI3_PINIB</name>
<dbReference type="Proteomes" id="UP001186944">
    <property type="component" value="Unassembled WGS sequence"/>
</dbReference>
<dbReference type="PANTHER" id="PTHR22990">
    <property type="entry name" value="F-BOX ONLY PROTEIN"/>
    <property type="match status" value="1"/>
</dbReference>
<accession>A0AA88XWI3</accession>
<proteinExistence type="predicted"/>
<gene>
    <name evidence="3" type="ORF">FSP39_020485</name>
</gene>
<evidence type="ECO:0000259" key="2">
    <source>
        <dbReference type="Pfam" id="PF13229"/>
    </source>
</evidence>
<dbReference type="InterPro" id="IPR012334">
    <property type="entry name" value="Pectin_lyas_fold"/>
</dbReference>
<keyword evidence="4" id="KW-1185">Reference proteome</keyword>
<dbReference type="InterPro" id="IPR006626">
    <property type="entry name" value="PbH1"/>
</dbReference>
<dbReference type="PANTHER" id="PTHR22990:SF15">
    <property type="entry name" value="F-BOX ONLY PROTEIN 10"/>
    <property type="match status" value="1"/>
</dbReference>
<sequence length="336" mass="37249">MVLVRIVVEPSLLRLQHQIVDSAKGTYIKWFDGRPPGLRNFFSRSFKIFQDELHEADTMELDRSEMHSQKSMEFWQFINDEQPHPRRTCHRATVEYNSIYHNNGRGVTLKFGDEVALFCNAIHGNRGNGIHMDQDFSVLVKDNSVTCNAGDGMNTSGQGQVQIQGNGIFDNRDHGILARNSATITENDVTGNQRCAIKLEGNVFTEVRNNRLQSKNDKALSLSSVHKGTVCDNVMCTAKTTESGIYTSKDSTCSVQDNEVVTMETNTTNTCNSSEPTSASNMNRGIWNLKNPPARPHIEAPPTIPTLPANQVTTVTRVTVPSDGSCDEGSKLCIIL</sequence>
<evidence type="ECO:0000313" key="3">
    <source>
        <dbReference type="EMBL" id="KAK3088551.1"/>
    </source>
</evidence>
<reference evidence="3" key="1">
    <citation type="submission" date="2019-08" db="EMBL/GenBank/DDBJ databases">
        <title>The improved chromosome-level genome for the pearl oyster Pinctada fucata martensii using PacBio sequencing and Hi-C.</title>
        <authorList>
            <person name="Zheng Z."/>
        </authorList>
    </citation>
    <scope>NUCLEOTIDE SEQUENCE</scope>
    <source>
        <strain evidence="3">ZZ-2019</strain>
        <tissue evidence="3">Adductor muscle</tissue>
    </source>
</reference>
<dbReference type="SMART" id="SM00710">
    <property type="entry name" value="PbH1"/>
    <property type="match status" value="4"/>
</dbReference>
<dbReference type="Pfam" id="PF13229">
    <property type="entry name" value="Beta_helix"/>
    <property type="match status" value="1"/>
</dbReference>
<keyword evidence="1" id="KW-0677">Repeat</keyword>
<evidence type="ECO:0000313" key="4">
    <source>
        <dbReference type="Proteomes" id="UP001186944"/>
    </source>
</evidence>
<dbReference type="InterPro" id="IPR039448">
    <property type="entry name" value="Beta_helix"/>
</dbReference>
<feature type="domain" description="Right handed beta helix" evidence="2">
    <location>
        <begin position="90"/>
        <end position="221"/>
    </location>
</feature>
<dbReference type="InterPro" id="IPR051550">
    <property type="entry name" value="SCF-Subunits/Alg-Epimerases"/>
</dbReference>
<dbReference type="AlphaFoldDB" id="A0AA88XWI3"/>
<dbReference type="EMBL" id="VSWD01000011">
    <property type="protein sequence ID" value="KAK3088551.1"/>
    <property type="molecule type" value="Genomic_DNA"/>
</dbReference>